<dbReference type="GO" id="GO:0005975">
    <property type="term" value="P:carbohydrate metabolic process"/>
    <property type="evidence" value="ECO:0007669"/>
    <property type="project" value="TreeGrafter"/>
</dbReference>
<feature type="domain" description="Sialate O-acetylesterase" evidence="2">
    <location>
        <begin position="423"/>
        <end position="527"/>
    </location>
</feature>
<gene>
    <name evidence="3" type="ORF">OM074_02985</name>
</gene>
<feature type="domain" description="Sialate O-acetylesterase" evidence="2">
    <location>
        <begin position="105"/>
        <end position="210"/>
    </location>
</feature>
<dbReference type="Gene3D" id="3.40.50.1110">
    <property type="entry name" value="SGNH hydrolase"/>
    <property type="match status" value="2"/>
</dbReference>
<dbReference type="AlphaFoldDB" id="A0AAE3MB03"/>
<dbReference type="SUPFAM" id="SSF52266">
    <property type="entry name" value="SGNH hydrolase"/>
    <property type="match status" value="1"/>
</dbReference>
<name>A0AAE3MB03_9BACT</name>
<keyword evidence="1" id="KW-0378">Hydrolase</keyword>
<dbReference type="SUPFAM" id="SSF49785">
    <property type="entry name" value="Galactose-binding domain-like"/>
    <property type="match status" value="1"/>
</dbReference>
<sequence length="641" mass="72513">MKRNKIAIKFSLLYLFILLTLHVKGEVKLPRLIGNGMVLQRDVPLNIWGWANPSEKVRVKFIGKSYVTRADDKGNWQINLPAMVSGGPYDMEINQIRIENILIGDVWLSSGQSNMELPLHRVMDLYSAEIKQIDNDQIRFFRSSSRKDFKNTQVDFPDGNWKAATQENVMEFSAVAYFFANKLYRRYQVPIGIISTAIGGSPIESWISTDNVKGYLEEWNNKQAHNDSVRAKIHQESPDKLKYNWIKEINSNDPGVSVWSKEDVDVSNWPEISVPGYWGDKGVDLRQGSIWFCKEFEVTDSLVNQDAVLRLGRIIDSDSAFINGTFVGTVSYQYPPRIYNVPKGILKPGKNKLMVRIISNGWKGGFVEEKPYELRFASQKIDLTGDWKYHVGAKVSPEHIPGNLQFMPGGLFNGLIHPIVGFKLKGAIWYQGESNTGRGKEYEELSKKLVTDWRKNLNQPELPFLYVQLANLGLPSKVPVESGWAEVRDAQRRTLELPNTGMAVAFDLGEWNDIHPLNKKEIGRRLALEAARVAYSNDTLVSSGPLYDSMQIESGYVILTFKSVGAGLYANSLLKGFQICGEDGHFEWANAVVLTKNTVKVWNHKISNPKTVRYGWEDNPVESNLKNKDGLPASPFTTVNK</sequence>
<dbReference type="RefSeq" id="WP_301197794.1">
    <property type="nucleotide sequence ID" value="NZ_JAPDPI010000003.1"/>
</dbReference>
<proteinExistence type="predicted"/>
<dbReference type="InterPro" id="IPR005181">
    <property type="entry name" value="SASA"/>
</dbReference>
<dbReference type="InterPro" id="IPR039329">
    <property type="entry name" value="SIAE"/>
</dbReference>
<comment type="caution">
    <text evidence="3">The sequence shown here is derived from an EMBL/GenBank/DDBJ whole genome shotgun (WGS) entry which is preliminary data.</text>
</comment>
<dbReference type="InterPro" id="IPR008979">
    <property type="entry name" value="Galactose-bd-like_sf"/>
</dbReference>
<evidence type="ECO:0000259" key="2">
    <source>
        <dbReference type="Pfam" id="PF03629"/>
    </source>
</evidence>
<keyword evidence="4" id="KW-1185">Reference proteome</keyword>
<dbReference type="Proteomes" id="UP001207408">
    <property type="component" value="Unassembled WGS sequence"/>
</dbReference>
<dbReference type="PANTHER" id="PTHR22901:SF0">
    <property type="entry name" value="SIALATE O-ACETYLESTERASE"/>
    <property type="match status" value="1"/>
</dbReference>
<organism evidence="3 4">
    <name type="scientific">Plebeiibacterium marinum</name>
    <dbReference type="NCBI Taxonomy" id="2992111"/>
    <lineage>
        <taxon>Bacteria</taxon>
        <taxon>Pseudomonadati</taxon>
        <taxon>Bacteroidota</taxon>
        <taxon>Bacteroidia</taxon>
        <taxon>Marinilabiliales</taxon>
        <taxon>Marinilabiliaceae</taxon>
        <taxon>Plebeiibacterium</taxon>
    </lineage>
</organism>
<dbReference type="PANTHER" id="PTHR22901">
    <property type="entry name" value="SIALATE O-ACETYLESTERASE"/>
    <property type="match status" value="1"/>
</dbReference>
<evidence type="ECO:0000313" key="4">
    <source>
        <dbReference type="Proteomes" id="UP001207408"/>
    </source>
</evidence>
<dbReference type="Pfam" id="PF03629">
    <property type="entry name" value="SASA"/>
    <property type="match status" value="2"/>
</dbReference>
<dbReference type="GO" id="GO:0001681">
    <property type="term" value="F:sialate O-acetylesterase activity"/>
    <property type="evidence" value="ECO:0007669"/>
    <property type="project" value="InterPro"/>
</dbReference>
<dbReference type="InterPro" id="IPR036514">
    <property type="entry name" value="SGNH_hydro_sf"/>
</dbReference>
<reference evidence="3" key="1">
    <citation type="submission" date="2022-10" db="EMBL/GenBank/DDBJ databases">
        <authorList>
            <person name="Yu W.X."/>
        </authorList>
    </citation>
    <scope>NUCLEOTIDE SEQUENCE</scope>
    <source>
        <strain evidence="3">D04</strain>
    </source>
</reference>
<evidence type="ECO:0000313" key="3">
    <source>
        <dbReference type="EMBL" id="MCW3804573.1"/>
    </source>
</evidence>
<evidence type="ECO:0000256" key="1">
    <source>
        <dbReference type="ARBA" id="ARBA00022801"/>
    </source>
</evidence>
<protein>
    <submittedName>
        <fullName evidence="3">Sialate O-acetylesterase</fullName>
    </submittedName>
</protein>
<accession>A0AAE3MB03</accession>
<dbReference type="EMBL" id="JAPDPI010000003">
    <property type="protein sequence ID" value="MCW3804573.1"/>
    <property type="molecule type" value="Genomic_DNA"/>
</dbReference>